<evidence type="ECO:0000313" key="2">
    <source>
        <dbReference type="EMBL" id="ADR34414.1"/>
    </source>
</evidence>
<name>E4U112_SULKY</name>
<dbReference type="InterPro" id="IPR007296">
    <property type="entry name" value="DUF403"/>
</dbReference>
<dbReference type="InterPro" id="IPR051680">
    <property type="entry name" value="ATP-dep_Glu-Cys_Ligase-2"/>
</dbReference>
<evidence type="ECO:0000259" key="1">
    <source>
        <dbReference type="Pfam" id="PF04168"/>
    </source>
</evidence>
<gene>
    <name evidence="2" type="ordered locus">Sulku_1753</name>
</gene>
<dbReference type="KEGG" id="sku:Sulku_1753"/>
<dbReference type="PANTHER" id="PTHR34595">
    <property type="entry name" value="BLR5612 PROTEIN"/>
    <property type="match status" value="1"/>
</dbReference>
<dbReference type="STRING" id="709032.Sulku_1753"/>
<dbReference type="AlphaFoldDB" id="E4U112"/>
<evidence type="ECO:0000313" key="3">
    <source>
        <dbReference type="Proteomes" id="UP000008721"/>
    </source>
</evidence>
<accession>E4U112</accession>
<dbReference type="eggNOG" id="COG2307">
    <property type="taxonomic scope" value="Bacteria"/>
</dbReference>
<feature type="domain" description="DUF403" evidence="1">
    <location>
        <begin position="12"/>
        <end position="169"/>
    </location>
</feature>
<organism evidence="2 3">
    <name type="scientific">Sulfuricurvum kujiense (strain ATCC BAA-921 / DSM 16994 / JCM 11577 / YK-1)</name>
    <dbReference type="NCBI Taxonomy" id="709032"/>
    <lineage>
        <taxon>Bacteria</taxon>
        <taxon>Pseudomonadati</taxon>
        <taxon>Campylobacterota</taxon>
        <taxon>Epsilonproteobacteria</taxon>
        <taxon>Campylobacterales</taxon>
        <taxon>Sulfurimonadaceae</taxon>
        <taxon>Sulfuricurvum</taxon>
    </lineage>
</organism>
<keyword evidence="3" id="KW-1185">Reference proteome</keyword>
<dbReference type="RefSeq" id="WP_013460611.1">
    <property type="nucleotide sequence ID" value="NC_014762.1"/>
</dbReference>
<sequence length="232" mass="26821">MIINGMAISVNTAQRLYWFGRYVQRAETMLRELVNAYDYIIDRDFEEGHKLYSKLGVEIEYKNALDFLKQGVYGTYGGSIEQIISWARENAIETRHLLDERGFATLNKIYNQLVERRERAVSPSNLEEIIDDCSLILGIFSTELDRTRAYQLIRFGQQIERFDLILRLYGEIEMVAADIDVINAIARQLNRNYRPINVTTSDISKFLVFLNGVVDRVIQKDTCASVSLQTQS</sequence>
<reference evidence="2 3" key="1">
    <citation type="journal article" date="2012" name="Stand. Genomic Sci.">
        <title>Complete genome sequence of the sulfur compounds oxidizing chemolithoautotroph Sulfuricurvum kujiense type strain (YK-1(T)).</title>
        <authorList>
            <person name="Han C."/>
            <person name="Kotsyurbenko O."/>
            <person name="Chertkov O."/>
            <person name="Held B."/>
            <person name="Lapidus A."/>
            <person name="Nolan M."/>
            <person name="Lucas S."/>
            <person name="Hammon N."/>
            <person name="Deshpande S."/>
            <person name="Cheng J.F."/>
            <person name="Tapia R."/>
            <person name="Goodwin L.A."/>
            <person name="Pitluck S."/>
            <person name="Liolios K."/>
            <person name="Pagani I."/>
            <person name="Ivanova N."/>
            <person name="Mavromatis K."/>
            <person name="Mikhailova N."/>
            <person name="Pati A."/>
            <person name="Chen A."/>
            <person name="Palaniappan K."/>
            <person name="Land M."/>
            <person name="Hauser L."/>
            <person name="Chang Y.J."/>
            <person name="Jeffries C.D."/>
            <person name="Brambilla E.M."/>
            <person name="Rohde M."/>
            <person name="Spring S."/>
            <person name="Sikorski J."/>
            <person name="Goker M."/>
            <person name="Woyke T."/>
            <person name="Bristow J."/>
            <person name="Eisen J.A."/>
            <person name="Markowitz V."/>
            <person name="Hugenholtz P."/>
            <person name="Kyrpides N.C."/>
            <person name="Klenk H.P."/>
            <person name="Detter J.C."/>
        </authorList>
    </citation>
    <scope>NUCLEOTIDE SEQUENCE [LARGE SCALE GENOMIC DNA]</scope>
    <source>
        <strain evidence="3">ATCC BAA-921 / DSM 16994 / JCM 11577 / YK-1</strain>
    </source>
</reference>
<protein>
    <recommendedName>
        <fullName evidence="1">DUF403 domain-containing protein</fullName>
    </recommendedName>
</protein>
<proteinExistence type="predicted"/>
<dbReference type="Proteomes" id="UP000008721">
    <property type="component" value="Chromosome"/>
</dbReference>
<dbReference type="EMBL" id="CP002355">
    <property type="protein sequence ID" value="ADR34414.1"/>
    <property type="molecule type" value="Genomic_DNA"/>
</dbReference>
<dbReference type="HOGENOM" id="CLU_1168998_0_0_7"/>
<dbReference type="Pfam" id="PF04168">
    <property type="entry name" value="Alpha-E"/>
    <property type="match status" value="1"/>
</dbReference>
<dbReference type="PANTHER" id="PTHR34595:SF7">
    <property type="entry name" value="SLL1039 PROTEIN"/>
    <property type="match status" value="1"/>
</dbReference>